<protein>
    <submittedName>
        <fullName evidence="3">Uncharacterized protein</fullName>
    </submittedName>
</protein>
<keyword evidence="2" id="KW-0812">Transmembrane</keyword>
<keyword evidence="4" id="KW-1185">Reference proteome</keyword>
<accession>A0AAN8F2E2</accession>
<feature type="transmembrane region" description="Helical" evidence="2">
    <location>
        <begin position="145"/>
        <end position="164"/>
    </location>
</feature>
<sequence>DQDHGKRVWLHEVLDRRFPTRDKLHHVAKWKSCTTAINRNKADSFPGPLTSTESRPLAAPPPSTKTSSSEKKDSTKDKENRKKEEETSANSKRNQVNATNRRTIEKETVLDTKEKEAQKETKEDSAKKERGSSRISARARGSRHISLLVFLPVSNFLLSSVYTISLF</sequence>
<dbReference type="Proteomes" id="UP001331761">
    <property type="component" value="Unassembled WGS sequence"/>
</dbReference>
<evidence type="ECO:0000313" key="4">
    <source>
        <dbReference type="Proteomes" id="UP001331761"/>
    </source>
</evidence>
<evidence type="ECO:0000313" key="3">
    <source>
        <dbReference type="EMBL" id="KAK5972041.1"/>
    </source>
</evidence>
<evidence type="ECO:0000256" key="2">
    <source>
        <dbReference type="SAM" id="Phobius"/>
    </source>
</evidence>
<feature type="non-terminal residue" evidence="3">
    <location>
        <position position="1"/>
    </location>
</feature>
<feature type="compositionally biased region" description="Polar residues" evidence="1">
    <location>
        <begin position="88"/>
        <end position="101"/>
    </location>
</feature>
<dbReference type="EMBL" id="WIXE01017083">
    <property type="protein sequence ID" value="KAK5972041.1"/>
    <property type="molecule type" value="Genomic_DNA"/>
</dbReference>
<name>A0AAN8F2E2_TRICO</name>
<dbReference type="AlphaFoldDB" id="A0AAN8F2E2"/>
<feature type="compositionally biased region" description="Basic and acidic residues" evidence="1">
    <location>
        <begin position="68"/>
        <end position="86"/>
    </location>
</feature>
<feature type="compositionally biased region" description="Basic and acidic residues" evidence="1">
    <location>
        <begin position="102"/>
        <end position="132"/>
    </location>
</feature>
<reference evidence="3 4" key="1">
    <citation type="submission" date="2019-10" db="EMBL/GenBank/DDBJ databases">
        <title>Assembly and Annotation for the nematode Trichostrongylus colubriformis.</title>
        <authorList>
            <person name="Martin J."/>
        </authorList>
    </citation>
    <scope>NUCLEOTIDE SEQUENCE [LARGE SCALE GENOMIC DNA]</scope>
    <source>
        <strain evidence="3">G859</strain>
        <tissue evidence="3">Whole worm</tissue>
    </source>
</reference>
<evidence type="ECO:0000256" key="1">
    <source>
        <dbReference type="SAM" id="MobiDB-lite"/>
    </source>
</evidence>
<keyword evidence="2" id="KW-0472">Membrane</keyword>
<keyword evidence="2" id="KW-1133">Transmembrane helix</keyword>
<organism evidence="3 4">
    <name type="scientific">Trichostrongylus colubriformis</name>
    <name type="common">Black scour worm</name>
    <dbReference type="NCBI Taxonomy" id="6319"/>
    <lineage>
        <taxon>Eukaryota</taxon>
        <taxon>Metazoa</taxon>
        <taxon>Ecdysozoa</taxon>
        <taxon>Nematoda</taxon>
        <taxon>Chromadorea</taxon>
        <taxon>Rhabditida</taxon>
        <taxon>Rhabditina</taxon>
        <taxon>Rhabditomorpha</taxon>
        <taxon>Strongyloidea</taxon>
        <taxon>Trichostrongylidae</taxon>
        <taxon>Trichostrongylus</taxon>
    </lineage>
</organism>
<proteinExistence type="predicted"/>
<comment type="caution">
    <text evidence="3">The sequence shown here is derived from an EMBL/GenBank/DDBJ whole genome shotgun (WGS) entry which is preliminary data.</text>
</comment>
<gene>
    <name evidence="3" type="ORF">GCK32_019607</name>
</gene>
<feature type="region of interest" description="Disordered" evidence="1">
    <location>
        <begin position="35"/>
        <end position="139"/>
    </location>
</feature>